<dbReference type="AlphaFoldDB" id="A0A7W7PJW2"/>
<dbReference type="Proteomes" id="UP000556084">
    <property type="component" value="Unassembled WGS sequence"/>
</dbReference>
<protein>
    <submittedName>
        <fullName evidence="1">Uncharacterized protein</fullName>
    </submittedName>
</protein>
<gene>
    <name evidence="1" type="ORF">FHS39_002602</name>
</gene>
<accession>A0A7W7PJW2</accession>
<keyword evidence="2" id="KW-1185">Reference proteome</keyword>
<comment type="caution">
    <text evidence="1">The sequence shown here is derived from an EMBL/GenBank/DDBJ whole genome shotgun (WGS) entry which is preliminary data.</text>
</comment>
<sequence length="145" mass="16507">MPAHSHDPVPAHNQTVTNRYIKRYPEHPHREDDPHYALFEAYRRRTRPTARCAMAVRYGTAAHCSGGLELHHAAVEFAVANEVDMKLVMRDFPEVTDHESFERWLEAGDSQLMWLCAHHHRGSAGVHVVSAADWAAAQYAPDFLQ</sequence>
<name>A0A7W7PJW2_9ACTN</name>
<proteinExistence type="predicted"/>
<evidence type="ECO:0000313" key="1">
    <source>
        <dbReference type="EMBL" id="MBB4893571.1"/>
    </source>
</evidence>
<organism evidence="1 2">
    <name type="scientific">Streptomyces olivoverticillatus</name>
    <dbReference type="NCBI Taxonomy" id="66427"/>
    <lineage>
        <taxon>Bacteria</taxon>
        <taxon>Bacillati</taxon>
        <taxon>Actinomycetota</taxon>
        <taxon>Actinomycetes</taxon>
        <taxon>Kitasatosporales</taxon>
        <taxon>Streptomycetaceae</taxon>
        <taxon>Streptomyces</taxon>
    </lineage>
</organism>
<evidence type="ECO:0000313" key="2">
    <source>
        <dbReference type="Proteomes" id="UP000556084"/>
    </source>
</evidence>
<dbReference type="RefSeq" id="WP_184349446.1">
    <property type="nucleotide sequence ID" value="NZ_JACHJH010000003.1"/>
</dbReference>
<reference evidence="1 2" key="1">
    <citation type="submission" date="2020-08" db="EMBL/GenBank/DDBJ databases">
        <title>Genomic Encyclopedia of Type Strains, Phase III (KMG-III): the genomes of soil and plant-associated and newly described type strains.</title>
        <authorList>
            <person name="Whitman W."/>
        </authorList>
    </citation>
    <scope>NUCLEOTIDE SEQUENCE [LARGE SCALE GENOMIC DNA]</scope>
    <source>
        <strain evidence="1 2">CECT 3266</strain>
    </source>
</reference>
<dbReference type="EMBL" id="JACHJH010000003">
    <property type="protein sequence ID" value="MBB4893571.1"/>
    <property type="molecule type" value="Genomic_DNA"/>
</dbReference>